<gene>
    <name evidence="6" type="ORF">MJAP1_001134</name>
</gene>
<dbReference type="PANTHER" id="PTHR44051">
    <property type="entry name" value="GLUTATHIONE S-TRANSFERASE-RELATED"/>
    <property type="match status" value="1"/>
</dbReference>
<dbReference type="InterPro" id="IPR036282">
    <property type="entry name" value="Glutathione-S-Trfase_C_sf"/>
</dbReference>
<dbReference type="PANTHER" id="PTHR44051:SF9">
    <property type="entry name" value="GLUTATHIONE S-TRANSFERASE 1"/>
    <property type="match status" value="1"/>
</dbReference>
<name>A0AAF0F1M9_9BASI</name>
<keyword evidence="7" id="KW-1185">Reference proteome</keyword>
<dbReference type="InterPro" id="IPR040079">
    <property type="entry name" value="Glutathione_S-Trfase"/>
</dbReference>
<dbReference type="EMBL" id="CP119959">
    <property type="protein sequence ID" value="WFD38186.1"/>
    <property type="molecule type" value="Genomic_DNA"/>
</dbReference>
<dbReference type="EC" id="2.5.1.18" evidence="2"/>
<dbReference type="PROSITE" id="PS50404">
    <property type="entry name" value="GST_NTER"/>
    <property type="match status" value="1"/>
</dbReference>
<dbReference type="GO" id="GO:0004602">
    <property type="term" value="F:glutathione peroxidase activity"/>
    <property type="evidence" value="ECO:0007669"/>
    <property type="project" value="UniProtKB-ARBA"/>
</dbReference>
<proteinExistence type="inferred from homology"/>
<dbReference type="SUPFAM" id="SSF52833">
    <property type="entry name" value="Thioredoxin-like"/>
    <property type="match status" value="1"/>
</dbReference>
<protein>
    <recommendedName>
        <fullName evidence="2">glutathione transferase</fullName>
        <ecNumber evidence="2">2.5.1.18</ecNumber>
    </recommendedName>
</protein>
<evidence type="ECO:0000259" key="5">
    <source>
        <dbReference type="PROSITE" id="PS50404"/>
    </source>
</evidence>
<evidence type="ECO:0000256" key="4">
    <source>
        <dbReference type="ARBA" id="ARBA00047960"/>
    </source>
</evidence>
<sequence length="232" mass="26253">MIILHHLNNSRSQRVLWLLEELEIPYEIKHYKRQSNHLAPKELKEVHPLGKSPVITDTERNKVVAESGVIIDYLIKHYGNGRGLPKPGEEENNQFWAQFAEASFMPPLVMKYVFKVIPTQAPFFVRPIVNMISSKTQQSFTDPDIKTKINFVAAELEKRGSNGQAWFAGGDSAGGPTAADFQMIFPLETATASRLDPSLVPQSLHQWVKSVHDRPAYRRALEKGGPYDYAKL</sequence>
<accession>A0AAF0F1M9</accession>
<evidence type="ECO:0000256" key="3">
    <source>
        <dbReference type="ARBA" id="ARBA00022679"/>
    </source>
</evidence>
<dbReference type="GeneID" id="85224783"/>
<reference evidence="6" key="1">
    <citation type="submission" date="2023-03" db="EMBL/GenBank/DDBJ databases">
        <title>Mating type loci evolution in Malassezia.</title>
        <authorList>
            <person name="Coelho M.A."/>
        </authorList>
    </citation>
    <scope>NUCLEOTIDE SEQUENCE</scope>
    <source>
        <strain evidence="6">CBS 9431</strain>
    </source>
</reference>
<organism evidence="6 7">
    <name type="scientific">Malassezia japonica</name>
    <dbReference type="NCBI Taxonomy" id="223818"/>
    <lineage>
        <taxon>Eukaryota</taxon>
        <taxon>Fungi</taxon>
        <taxon>Dikarya</taxon>
        <taxon>Basidiomycota</taxon>
        <taxon>Ustilaginomycotina</taxon>
        <taxon>Malasseziomycetes</taxon>
        <taxon>Malasseziales</taxon>
        <taxon>Malasseziaceae</taxon>
        <taxon>Malassezia</taxon>
    </lineage>
</organism>
<dbReference type="InterPro" id="IPR004045">
    <property type="entry name" value="Glutathione_S-Trfase_N"/>
</dbReference>
<dbReference type="FunFam" id="3.40.30.10:FF:000156">
    <property type="entry name" value="Glutathione S-transferase 1"/>
    <property type="match status" value="1"/>
</dbReference>
<dbReference type="RefSeq" id="XP_060121083.1">
    <property type="nucleotide sequence ID" value="XM_060265100.1"/>
</dbReference>
<dbReference type="CDD" id="cd03046">
    <property type="entry name" value="GST_N_GTT1_like"/>
    <property type="match status" value="1"/>
</dbReference>
<dbReference type="Pfam" id="PF02798">
    <property type="entry name" value="GST_N"/>
    <property type="match status" value="1"/>
</dbReference>
<dbReference type="Gene3D" id="1.20.1050.10">
    <property type="match status" value="1"/>
</dbReference>
<dbReference type="SFLD" id="SFLDS00019">
    <property type="entry name" value="Glutathione_Transferase_(cytos"/>
    <property type="match status" value="1"/>
</dbReference>
<feature type="domain" description="GST N-terminal" evidence="5">
    <location>
        <begin position="1"/>
        <end position="82"/>
    </location>
</feature>
<dbReference type="SFLD" id="SFLDG00358">
    <property type="entry name" value="Main_(cytGST)"/>
    <property type="match status" value="1"/>
</dbReference>
<evidence type="ECO:0000313" key="7">
    <source>
        <dbReference type="Proteomes" id="UP001217754"/>
    </source>
</evidence>
<evidence type="ECO:0000256" key="2">
    <source>
        <dbReference type="ARBA" id="ARBA00012452"/>
    </source>
</evidence>
<keyword evidence="3 6" id="KW-0808">Transferase</keyword>
<dbReference type="Gene3D" id="3.40.30.10">
    <property type="entry name" value="Glutaredoxin"/>
    <property type="match status" value="1"/>
</dbReference>
<dbReference type="GO" id="GO:0005737">
    <property type="term" value="C:cytoplasm"/>
    <property type="evidence" value="ECO:0007669"/>
    <property type="project" value="UniProtKB-ARBA"/>
</dbReference>
<dbReference type="SUPFAM" id="SSF47616">
    <property type="entry name" value="GST C-terminal domain-like"/>
    <property type="match status" value="1"/>
</dbReference>
<dbReference type="GO" id="GO:0004364">
    <property type="term" value="F:glutathione transferase activity"/>
    <property type="evidence" value="ECO:0007669"/>
    <property type="project" value="UniProtKB-EC"/>
</dbReference>
<evidence type="ECO:0000313" key="6">
    <source>
        <dbReference type="EMBL" id="WFD38186.1"/>
    </source>
</evidence>
<dbReference type="InterPro" id="IPR036249">
    <property type="entry name" value="Thioredoxin-like_sf"/>
</dbReference>
<comment type="similarity">
    <text evidence="1">Belongs to the GST superfamily.</text>
</comment>
<evidence type="ECO:0000256" key="1">
    <source>
        <dbReference type="ARBA" id="ARBA00007409"/>
    </source>
</evidence>
<comment type="catalytic activity">
    <reaction evidence="4">
        <text>RX + glutathione = an S-substituted glutathione + a halide anion + H(+)</text>
        <dbReference type="Rhea" id="RHEA:16437"/>
        <dbReference type="ChEBI" id="CHEBI:15378"/>
        <dbReference type="ChEBI" id="CHEBI:16042"/>
        <dbReference type="ChEBI" id="CHEBI:17792"/>
        <dbReference type="ChEBI" id="CHEBI:57925"/>
        <dbReference type="ChEBI" id="CHEBI:90779"/>
        <dbReference type="EC" id="2.5.1.18"/>
    </reaction>
</comment>
<dbReference type="Proteomes" id="UP001217754">
    <property type="component" value="Chromosome 2"/>
</dbReference>
<dbReference type="AlphaFoldDB" id="A0AAF0F1M9"/>